<dbReference type="RefSeq" id="WP_133589619.1">
    <property type="nucleotide sequence ID" value="NZ_SNVV01000004.1"/>
</dbReference>
<evidence type="ECO:0000256" key="9">
    <source>
        <dbReference type="ARBA" id="ARBA00023136"/>
    </source>
</evidence>
<reference evidence="13 14" key="1">
    <citation type="submission" date="2019-03" db="EMBL/GenBank/DDBJ databases">
        <title>Genomic Encyclopedia of Type Strains, Phase IV (KMG-IV): sequencing the most valuable type-strain genomes for metagenomic binning, comparative biology and taxonomic classification.</title>
        <authorList>
            <person name="Goeker M."/>
        </authorList>
    </citation>
    <scope>NUCLEOTIDE SEQUENCE [LARGE SCALE GENOMIC DNA]</scope>
    <source>
        <strain evidence="13 14">DSM 12121</strain>
    </source>
</reference>
<dbReference type="PRINTS" id="PR00182">
    <property type="entry name" value="ECOLNEIPORIN"/>
</dbReference>
<keyword evidence="10" id="KW-0998">Cell outer membrane</keyword>
<dbReference type="GO" id="GO:0015288">
    <property type="term" value="F:porin activity"/>
    <property type="evidence" value="ECO:0007669"/>
    <property type="project" value="UniProtKB-KW"/>
</dbReference>
<dbReference type="AlphaFoldDB" id="A0A4R6E7A8"/>
<feature type="domain" description="Porin" evidence="12">
    <location>
        <begin position="7"/>
        <end position="341"/>
    </location>
</feature>
<dbReference type="InterPro" id="IPR001702">
    <property type="entry name" value="Porin_Gram-ve"/>
</dbReference>
<keyword evidence="6 11" id="KW-0732">Signal</keyword>
<dbReference type="Pfam" id="PF13609">
    <property type="entry name" value="Porin_4"/>
    <property type="match status" value="1"/>
</dbReference>
<evidence type="ECO:0000256" key="5">
    <source>
        <dbReference type="ARBA" id="ARBA00022692"/>
    </source>
</evidence>
<sequence length="382" mass="39890">MQKKLIALAVAGLMSAPAFAQSNVTIYGVVDYGYQWTGDSRVSGVDSRSALDGGVSAGNRIGFKGTEDLGNGLKAGFVYEMGFGRSETSGGTISSLNRQSYVSLSGGFGTVALGRQYAPQHLMIVQNIDPFGFGKGTVASLANVYKGDARLDNLVAYVSPNWGGFSFVAGWTNNFANDESVENGYGAGASADGRAWAFSPSYKNGPIYVGANFHQIHFNGAAGSSLTPAQVLAGQVVSLDAIKVWDLAGTYDFGVVKLGAIYGVRDEQGSLANTDVKLKQWAVTASVPVGAAGKIQAVYGRRKAEFDAGSDGKSSQWGVGYEHALSKRTAIYTAYADVNNNSSAETTRNGYAAANITDATEGNGVAGGGYERGFNVGIRHSF</sequence>
<dbReference type="PRINTS" id="PR00184">
    <property type="entry name" value="NEISSPPORIN"/>
</dbReference>
<dbReference type="Proteomes" id="UP000295129">
    <property type="component" value="Unassembled WGS sequence"/>
</dbReference>
<evidence type="ECO:0000256" key="1">
    <source>
        <dbReference type="ARBA" id="ARBA00004571"/>
    </source>
</evidence>
<dbReference type="Gene3D" id="2.40.160.10">
    <property type="entry name" value="Porin"/>
    <property type="match status" value="1"/>
</dbReference>
<dbReference type="InterPro" id="IPR033900">
    <property type="entry name" value="Gram_neg_porin_domain"/>
</dbReference>
<dbReference type="SUPFAM" id="SSF56935">
    <property type="entry name" value="Porins"/>
    <property type="match status" value="1"/>
</dbReference>
<keyword evidence="9" id="KW-0472">Membrane</keyword>
<dbReference type="InterPro" id="IPR002299">
    <property type="entry name" value="Porin_Neis"/>
</dbReference>
<proteinExistence type="predicted"/>
<evidence type="ECO:0000313" key="14">
    <source>
        <dbReference type="Proteomes" id="UP000295129"/>
    </source>
</evidence>
<dbReference type="InterPro" id="IPR023614">
    <property type="entry name" value="Porin_dom_sf"/>
</dbReference>
<dbReference type="EMBL" id="SNVV01000004">
    <property type="protein sequence ID" value="TDN53801.1"/>
    <property type="molecule type" value="Genomic_DNA"/>
</dbReference>
<keyword evidence="7" id="KW-0406">Ion transport</keyword>
<protein>
    <submittedName>
        <fullName evidence="13">Putative porin</fullName>
    </submittedName>
</protein>
<dbReference type="GO" id="GO:0046930">
    <property type="term" value="C:pore complex"/>
    <property type="evidence" value="ECO:0007669"/>
    <property type="project" value="UniProtKB-KW"/>
</dbReference>
<evidence type="ECO:0000256" key="10">
    <source>
        <dbReference type="ARBA" id="ARBA00023237"/>
    </source>
</evidence>
<keyword evidence="4" id="KW-1134">Transmembrane beta strand</keyword>
<comment type="subcellular location">
    <subcellularLocation>
        <location evidence="1">Cell outer membrane</location>
        <topology evidence="1">Multi-pass membrane protein</topology>
    </subcellularLocation>
</comment>
<name>A0A4R6E7A8_9RHOO</name>
<evidence type="ECO:0000256" key="2">
    <source>
        <dbReference type="ARBA" id="ARBA00011233"/>
    </source>
</evidence>
<evidence type="ECO:0000313" key="13">
    <source>
        <dbReference type="EMBL" id="TDN53801.1"/>
    </source>
</evidence>
<comment type="subunit">
    <text evidence="2">Homotrimer.</text>
</comment>
<evidence type="ECO:0000256" key="3">
    <source>
        <dbReference type="ARBA" id="ARBA00022448"/>
    </source>
</evidence>
<dbReference type="InterPro" id="IPR050298">
    <property type="entry name" value="Gram-neg_bact_OMP"/>
</dbReference>
<gene>
    <name evidence="13" type="ORF">C7389_104155</name>
</gene>
<evidence type="ECO:0000256" key="11">
    <source>
        <dbReference type="SAM" id="SignalP"/>
    </source>
</evidence>
<feature type="chain" id="PRO_5020665109" evidence="11">
    <location>
        <begin position="21"/>
        <end position="382"/>
    </location>
</feature>
<dbReference type="CDD" id="cd00342">
    <property type="entry name" value="gram_neg_porins"/>
    <property type="match status" value="1"/>
</dbReference>
<dbReference type="GO" id="GO:0009279">
    <property type="term" value="C:cell outer membrane"/>
    <property type="evidence" value="ECO:0007669"/>
    <property type="project" value="UniProtKB-SubCell"/>
</dbReference>
<dbReference type="GO" id="GO:0034220">
    <property type="term" value="P:monoatomic ion transmembrane transport"/>
    <property type="evidence" value="ECO:0007669"/>
    <property type="project" value="InterPro"/>
</dbReference>
<evidence type="ECO:0000256" key="7">
    <source>
        <dbReference type="ARBA" id="ARBA00023065"/>
    </source>
</evidence>
<evidence type="ECO:0000256" key="8">
    <source>
        <dbReference type="ARBA" id="ARBA00023114"/>
    </source>
</evidence>
<dbReference type="OrthoDB" id="8982743at2"/>
<evidence type="ECO:0000259" key="12">
    <source>
        <dbReference type="Pfam" id="PF13609"/>
    </source>
</evidence>
<keyword evidence="3" id="KW-0813">Transport</keyword>
<accession>A0A4R6E7A8</accession>
<keyword evidence="5" id="KW-0812">Transmembrane</keyword>
<dbReference type="PANTHER" id="PTHR34501">
    <property type="entry name" value="PROTEIN YDDL-RELATED"/>
    <property type="match status" value="1"/>
</dbReference>
<keyword evidence="8" id="KW-0626">Porin</keyword>
<feature type="signal peptide" evidence="11">
    <location>
        <begin position="1"/>
        <end position="20"/>
    </location>
</feature>
<keyword evidence="14" id="KW-1185">Reference proteome</keyword>
<comment type="caution">
    <text evidence="13">The sequence shown here is derived from an EMBL/GenBank/DDBJ whole genome shotgun (WGS) entry which is preliminary data.</text>
</comment>
<dbReference type="PANTHER" id="PTHR34501:SF9">
    <property type="entry name" value="MAJOR OUTER MEMBRANE PROTEIN P.IA"/>
    <property type="match status" value="1"/>
</dbReference>
<organism evidence="13 14">
    <name type="scientific">Azoarcus indigens</name>
    <dbReference type="NCBI Taxonomy" id="29545"/>
    <lineage>
        <taxon>Bacteria</taxon>
        <taxon>Pseudomonadati</taxon>
        <taxon>Pseudomonadota</taxon>
        <taxon>Betaproteobacteria</taxon>
        <taxon>Rhodocyclales</taxon>
        <taxon>Zoogloeaceae</taxon>
        <taxon>Azoarcus</taxon>
    </lineage>
</organism>
<evidence type="ECO:0000256" key="4">
    <source>
        <dbReference type="ARBA" id="ARBA00022452"/>
    </source>
</evidence>
<evidence type="ECO:0000256" key="6">
    <source>
        <dbReference type="ARBA" id="ARBA00022729"/>
    </source>
</evidence>